<dbReference type="RefSeq" id="WP_104849628.1">
    <property type="nucleotide sequence ID" value="NZ_PKOZ01000006.1"/>
</dbReference>
<keyword evidence="5" id="KW-1185">Reference proteome</keyword>
<keyword evidence="1" id="KW-0175">Coiled coil</keyword>
<evidence type="ECO:0000259" key="3">
    <source>
        <dbReference type="PROSITE" id="PS50090"/>
    </source>
</evidence>
<reference evidence="4 5" key="1">
    <citation type="submission" date="2017-12" db="EMBL/GenBank/DDBJ databases">
        <title>Taxonomic description and draft genome of Pradoshia cofamensis Gen. nov., sp. nov., a thermotolerant bacillale isolated from anterior gut of earthworm Eisenia fetida.</title>
        <authorList>
            <person name="Saha T."/>
            <person name="Chakraborty R."/>
        </authorList>
    </citation>
    <scope>NUCLEOTIDE SEQUENCE [LARGE SCALE GENOMIC DNA]</scope>
    <source>
        <strain evidence="4 5">EAG3</strain>
    </source>
</reference>
<comment type="caution">
    <text evidence="4">The sequence shown here is derived from an EMBL/GenBank/DDBJ whole genome shotgun (WGS) entry which is preliminary data.</text>
</comment>
<sequence>MSGSRQDGWTEDEDAYLAEVVLRHIKEGSTQLKAFEEVGKGVTRTAAACGFRWNSFVRKQFKQEIEAAKKTRKEMKKGGPKEDRSVVPHSDAGKAEADEGKDLSLHEVIAYLAELAGMLEEYSIDSYKELQRAHEMLKKHADVLMEEKKKLEEQYKMIESEYYGLLEVLEKARKFSVGK</sequence>
<dbReference type="PANTHER" id="PTHR41302:SF2">
    <property type="entry name" value="PRESPORE SPECIFIC TRANSCRIPTIONAL ACTIVATOR RSFA"/>
    <property type="match status" value="1"/>
</dbReference>
<evidence type="ECO:0000256" key="1">
    <source>
        <dbReference type="SAM" id="Coils"/>
    </source>
</evidence>
<dbReference type="OrthoDB" id="2845592at2"/>
<dbReference type="InterPro" id="IPR001005">
    <property type="entry name" value="SANT/Myb"/>
</dbReference>
<dbReference type="InterPro" id="IPR014243">
    <property type="entry name" value="RsfA-like"/>
</dbReference>
<name>A0A2S7MYN4_9BACI</name>
<proteinExistence type="predicted"/>
<evidence type="ECO:0000313" key="5">
    <source>
        <dbReference type="Proteomes" id="UP000239663"/>
    </source>
</evidence>
<dbReference type="NCBIfam" id="TIGR02894">
    <property type="entry name" value="DNA_bind_RsfA"/>
    <property type="match status" value="1"/>
</dbReference>
<protein>
    <submittedName>
        <fullName evidence="4">RsfA family transcriptional regulator</fullName>
    </submittedName>
</protein>
<dbReference type="AlphaFoldDB" id="A0A2S7MYN4"/>
<dbReference type="PROSITE" id="PS50090">
    <property type="entry name" value="MYB_LIKE"/>
    <property type="match status" value="1"/>
</dbReference>
<feature type="coiled-coil region" evidence="1">
    <location>
        <begin position="127"/>
        <end position="161"/>
    </location>
</feature>
<feature type="region of interest" description="Disordered" evidence="2">
    <location>
        <begin position="69"/>
        <end position="99"/>
    </location>
</feature>
<organism evidence="4 5">
    <name type="scientific">Pradoshia eiseniae</name>
    <dbReference type="NCBI Taxonomy" id="2064768"/>
    <lineage>
        <taxon>Bacteria</taxon>
        <taxon>Bacillati</taxon>
        <taxon>Bacillota</taxon>
        <taxon>Bacilli</taxon>
        <taxon>Bacillales</taxon>
        <taxon>Bacillaceae</taxon>
        <taxon>Pradoshia</taxon>
    </lineage>
</organism>
<feature type="domain" description="Myb-like" evidence="3">
    <location>
        <begin position="1"/>
        <end position="57"/>
    </location>
</feature>
<feature type="compositionally biased region" description="Basic and acidic residues" evidence="2">
    <location>
        <begin position="76"/>
        <end position="99"/>
    </location>
</feature>
<accession>A0A2S7MYN4</accession>
<dbReference type="PANTHER" id="PTHR41302">
    <property type="entry name" value="PRESPORE-SPECIFIC TRANSCRIPTIONAL REGULATOR RSFA-RELATED"/>
    <property type="match status" value="1"/>
</dbReference>
<gene>
    <name evidence="4" type="ORF">CYL18_11325</name>
</gene>
<dbReference type="Proteomes" id="UP000239663">
    <property type="component" value="Unassembled WGS sequence"/>
</dbReference>
<evidence type="ECO:0000256" key="2">
    <source>
        <dbReference type="SAM" id="MobiDB-lite"/>
    </source>
</evidence>
<dbReference type="EMBL" id="PKOZ01000006">
    <property type="protein sequence ID" value="PQD94921.1"/>
    <property type="molecule type" value="Genomic_DNA"/>
</dbReference>
<evidence type="ECO:0000313" key="4">
    <source>
        <dbReference type="EMBL" id="PQD94921.1"/>
    </source>
</evidence>